<dbReference type="InterPro" id="IPR059052">
    <property type="entry name" value="HH_YbhG-like"/>
</dbReference>
<dbReference type="EMBL" id="JAHLFG010000014">
    <property type="protein sequence ID" value="MBU3826106.1"/>
    <property type="molecule type" value="Genomic_DNA"/>
</dbReference>
<evidence type="ECO:0000256" key="3">
    <source>
        <dbReference type="SAM" id="Coils"/>
    </source>
</evidence>
<evidence type="ECO:0000259" key="4">
    <source>
        <dbReference type="Pfam" id="PF25881"/>
    </source>
</evidence>
<evidence type="ECO:0000256" key="2">
    <source>
        <dbReference type="ARBA" id="ARBA00023054"/>
    </source>
</evidence>
<comment type="subcellular location">
    <subcellularLocation>
        <location evidence="1">Cell envelope</location>
    </subcellularLocation>
</comment>
<accession>A0A9E2KLQ7</accession>
<protein>
    <submittedName>
        <fullName evidence="5">HlyD family efflux transporter periplasmic adaptor subunit</fullName>
    </submittedName>
</protein>
<reference evidence="5" key="2">
    <citation type="submission" date="2021-04" db="EMBL/GenBank/DDBJ databases">
        <authorList>
            <person name="Gilroy R."/>
        </authorList>
    </citation>
    <scope>NUCLEOTIDE SEQUENCE</scope>
    <source>
        <strain evidence="5">687</strain>
    </source>
</reference>
<dbReference type="PANTHER" id="PTHR32347:SF23">
    <property type="entry name" value="BLL5650 PROTEIN"/>
    <property type="match status" value="1"/>
</dbReference>
<feature type="domain" description="YbhG-like alpha-helical hairpin" evidence="4">
    <location>
        <begin position="73"/>
        <end position="200"/>
    </location>
</feature>
<dbReference type="Proteomes" id="UP000824150">
    <property type="component" value="Unassembled WGS sequence"/>
</dbReference>
<dbReference type="AlphaFoldDB" id="A0A9E2KLQ7"/>
<proteinExistence type="predicted"/>
<comment type="caution">
    <text evidence="5">The sequence shown here is derived from an EMBL/GenBank/DDBJ whole genome shotgun (WGS) entry which is preliminary data.</text>
</comment>
<keyword evidence="2 3" id="KW-0175">Coiled coil</keyword>
<dbReference type="SUPFAM" id="SSF111369">
    <property type="entry name" value="HlyD-like secretion proteins"/>
    <property type="match status" value="1"/>
</dbReference>
<name>A0A9E2KLQ7_9GAMM</name>
<dbReference type="GO" id="GO:0030313">
    <property type="term" value="C:cell envelope"/>
    <property type="evidence" value="ECO:0007669"/>
    <property type="project" value="UniProtKB-SubCell"/>
</dbReference>
<reference evidence="5" key="1">
    <citation type="journal article" date="2021" name="PeerJ">
        <title>Extensive microbial diversity within the chicken gut microbiome revealed by metagenomics and culture.</title>
        <authorList>
            <person name="Gilroy R."/>
            <person name="Ravi A."/>
            <person name="Getino M."/>
            <person name="Pursley I."/>
            <person name="Horton D.L."/>
            <person name="Alikhan N.F."/>
            <person name="Baker D."/>
            <person name="Gharbi K."/>
            <person name="Hall N."/>
            <person name="Watson M."/>
            <person name="Adriaenssens E.M."/>
            <person name="Foster-Nyarko E."/>
            <person name="Jarju S."/>
            <person name="Secka A."/>
            <person name="Antonio M."/>
            <person name="Oren A."/>
            <person name="Chaudhuri R.R."/>
            <person name="La Ragione R."/>
            <person name="Hildebrand F."/>
            <person name="Pallen M.J."/>
        </authorList>
    </citation>
    <scope>NUCLEOTIDE SEQUENCE</scope>
    <source>
        <strain evidence="5">687</strain>
    </source>
</reference>
<dbReference type="Gene3D" id="2.40.30.170">
    <property type="match status" value="1"/>
</dbReference>
<organism evidence="5 6">
    <name type="scientific">Candidatus Anaerobiospirillum merdipullorum</name>
    <dbReference type="NCBI Taxonomy" id="2838450"/>
    <lineage>
        <taxon>Bacteria</taxon>
        <taxon>Pseudomonadati</taxon>
        <taxon>Pseudomonadota</taxon>
        <taxon>Gammaproteobacteria</taxon>
        <taxon>Aeromonadales</taxon>
        <taxon>Succinivibrionaceae</taxon>
        <taxon>Anaerobiospirillum</taxon>
    </lineage>
</organism>
<dbReference type="PANTHER" id="PTHR32347">
    <property type="entry name" value="EFFLUX SYSTEM COMPONENT YKNX-RELATED"/>
    <property type="match status" value="1"/>
</dbReference>
<evidence type="ECO:0000256" key="1">
    <source>
        <dbReference type="ARBA" id="ARBA00004196"/>
    </source>
</evidence>
<evidence type="ECO:0000313" key="6">
    <source>
        <dbReference type="Proteomes" id="UP000824150"/>
    </source>
</evidence>
<sequence length="330" mass="36281">MRQFRLPLLILVLLIVGALLFLYLQQTADAKTRAYGFIDVKESTLAFDIAGRIDKLYVDEGAMVEKGALLATLDTTKLQLQLKAQSAQCARLKAELTKLEGGYRPELKAQAHSEVARLQAAAALANLSAQRAERLYRQHSISTQERDEAHYGALQAKAALDNAQAVATQYEQGYEAGDIAAKRAELAQCKAQQELLDYQITTQSKLFAPISGSIRSRLQELGNQVSAQVPVFYVAPRTPKLARFYVSELVLDKLKVGSAVTIANAAGHQVRATISAIAESAMFTPKTVQTEELRPDLVYEVRAEFADEAGQFRLGQAITVYLDDATFKRT</sequence>
<gene>
    <name evidence="5" type="ORF">IAA31_01230</name>
</gene>
<dbReference type="InterPro" id="IPR050465">
    <property type="entry name" value="UPF0194_transport"/>
</dbReference>
<feature type="coiled-coil region" evidence="3">
    <location>
        <begin position="75"/>
        <end position="102"/>
    </location>
</feature>
<dbReference type="Gene3D" id="2.40.50.100">
    <property type="match status" value="1"/>
</dbReference>
<evidence type="ECO:0000313" key="5">
    <source>
        <dbReference type="EMBL" id="MBU3826106.1"/>
    </source>
</evidence>
<dbReference type="Pfam" id="PF25881">
    <property type="entry name" value="HH_YBHG"/>
    <property type="match status" value="1"/>
</dbReference>